<sequence length="184" mass="19137">MWRCAVTRSLNLLPHRPANRNPNPTAIFSLAHPSVLIFPTCSSFVGSSVGLDGCLLQSSSIHSAADPRKLGIGNISIGRKITTGSAAATAIADSSAEAAAVAESVVSAPFLYRKAGYFSELLNHYGRCYWELSKARLSMLVVATSGAGYVLGSGHVIDFAGLCCTCAGTMMVAASANSLNQVIL</sequence>
<dbReference type="PANTHER" id="PTHR43448:SF2">
    <property type="entry name" value="PROTOHEME IX FARNESYLTRANSFERASE, MITOCHONDRIAL"/>
    <property type="match status" value="1"/>
</dbReference>
<dbReference type="Proteomes" id="UP001412067">
    <property type="component" value="Unassembled WGS sequence"/>
</dbReference>
<evidence type="ECO:0008006" key="4">
    <source>
        <dbReference type="Google" id="ProtNLM"/>
    </source>
</evidence>
<proteinExistence type="predicted"/>
<gene>
    <name evidence="2" type="ORF">KSP40_PGU014119</name>
</gene>
<dbReference type="PANTHER" id="PTHR43448">
    <property type="entry name" value="PROTOHEME IX FARNESYLTRANSFERASE, MITOCHONDRIAL"/>
    <property type="match status" value="1"/>
</dbReference>
<name>A0ABR2LZ60_9ASPA</name>
<keyword evidence="3" id="KW-1185">Reference proteome</keyword>
<protein>
    <recommendedName>
        <fullName evidence="4">Heme O synthase</fullName>
    </recommendedName>
</protein>
<reference evidence="2 3" key="1">
    <citation type="journal article" date="2022" name="Nat. Plants">
        <title>Genomes of leafy and leafless Platanthera orchids illuminate the evolution of mycoheterotrophy.</title>
        <authorList>
            <person name="Li M.H."/>
            <person name="Liu K.W."/>
            <person name="Li Z."/>
            <person name="Lu H.C."/>
            <person name="Ye Q.L."/>
            <person name="Zhang D."/>
            <person name="Wang J.Y."/>
            <person name="Li Y.F."/>
            <person name="Zhong Z.M."/>
            <person name="Liu X."/>
            <person name="Yu X."/>
            <person name="Liu D.K."/>
            <person name="Tu X.D."/>
            <person name="Liu B."/>
            <person name="Hao Y."/>
            <person name="Liao X.Y."/>
            <person name="Jiang Y.T."/>
            <person name="Sun W.H."/>
            <person name="Chen J."/>
            <person name="Chen Y.Q."/>
            <person name="Ai Y."/>
            <person name="Zhai J.W."/>
            <person name="Wu S.S."/>
            <person name="Zhou Z."/>
            <person name="Hsiao Y.Y."/>
            <person name="Wu W.L."/>
            <person name="Chen Y.Y."/>
            <person name="Lin Y.F."/>
            <person name="Hsu J.L."/>
            <person name="Li C.Y."/>
            <person name="Wang Z.W."/>
            <person name="Zhao X."/>
            <person name="Zhong W.Y."/>
            <person name="Ma X.K."/>
            <person name="Ma L."/>
            <person name="Huang J."/>
            <person name="Chen G.Z."/>
            <person name="Huang M.Z."/>
            <person name="Huang L."/>
            <person name="Peng D.H."/>
            <person name="Luo Y.B."/>
            <person name="Zou S.Q."/>
            <person name="Chen S.P."/>
            <person name="Lan S."/>
            <person name="Tsai W.C."/>
            <person name="Van de Peer Y."/>
            <person name="Liu Z.J."/>
        </authorList>
    </citation>
    <scope>NUCLEOTIDE SEQUENCE [LARGE SCALE GENOMIC DNA]</scope>
    <source>
        <strain evidence="2">Lor288</strain>
    </source>
</reference>
<evidence type="ECO:0000256" key="1">
    <source>
        <dbReference type="ARBA" id="ARBA00022679"/>
    </source>
</evidence>
<evidence type="ECO:0000313" key="2">
    <source>
        <dbReference type="EMBL" id="KAK8953673.1"/>
    </source>
</evidence>
<organism evidence="2 3">
    <name type="scientific">Platanthera guangdongensis</name>
    <dbReference type="NCBI Taxonomy" id="2320717"/>
    <lineage>
        <taxon>Eukaryota</taxon>
        <taxon>Viridiplantae</taxon>
        <taxon>Streptophyta</taxon>
        <taxon>Embryophyta</taxon>
        <taxon>Tracheophyta</taxon>
        <taxon>Spermatophyta</taxon>
        <taxon>Magnoliopsida</taxon>
        <taxon>Liliopsida</taxon>
        <taxon>Asparagales</taxon>
        <taxon>Orchidaceae</taxon>
        <taxon>Orchidoideae</taxon>
        <taxon>Orchideae</taxon>
        <taxon>Orchidinae</taxon>
        <taxon>Platanthera</taxon>
    </lineage>
</organism>
<dbReference type="InterPro" id="IPR006369">
    <property type="entry name" value="Protohaem_IX_farnesylTrfase"/>
</dbReference>
<comment type="caution">
    <text evidence="2">The sequence shown here is derived from an EMBL/GenBank/DDBJ whole genome shotgun (WGS) entry which is preliminary data.</text>
</comment>
<accession>A0ABR2LZ60</accession>
<evidence type="ECO:0000313" key="3">
    <source>
        <dbReference type="Proteomes" id="UP001412067"/>
    </source>
</evidence>
<keyword evidence="1" id="KW-0808">Transferase</keyword>
<dbReference type="EMBL" id="JBBWWR010000014">
    <property type="protein sequence ID" value="KAK8953673.1"/>
    <property type="molecule type" value="Genomic_DNA"/>
</dbReference>